<feature type="compositionally biased region" description="Basic and acidic residues" evidence="10">
    <location>
        <begin position="1823"/>
        <end position="1832"/>
    </location>
</feature>
<feature type="region of interest" description="Disordered" evidence="10">
    <location>
        <begin position="1"/>
        <end position="25"/>
    </location>
</feature>
<dbReference type="Pfam" id="PF00179">
    <property type="entry name" value="UQ_con"/>
    <property type="match status" value="1"/>
</dbReference>
<dbReference type="Pfam" id="PF23300">
    <property type="entry name" value="HEAT_Nup120"/>
    <property type="match status" value="1"/>
</dbReference>
<dbReference type="OrthoDB" id="67716at2759"/>
<evidence type="ECO:0000256" key="8">
    <source>
        <dbReference type="PROSITE-ProRule" id="PRU10133"/>
    </source>
</evidence>
<comment type="subcellular location">
    <subcellularLocation>
        <location evidence="1">Nucleus</location>
    </subcellularLocation>
</comment>
<evidence type="ECO:0000256" key="9">
    <source>
        <dbReference type="RuleBase" id="RU003422"/>
    </source>
</evidence>
<dbReference type="InterPro" id="IPR056548">
    <property type="entry name" value="HEAT_Nup120"/>
</dbReference>
<feature type="compositionally biased region" description="Low complexity" evidence="10">
    <location>
        <begin position="1869"/>
        <end position="1882"/>
    </location>
</feature>
<feature type="region of interest" description="Disordered" evidence="10">
    <location>
        <begin position="1927"/>
        <end position="1956"/>
    </location>
</feature>
<dbReference type="PROSITE" id="PS00183">
    <property type="entry name" value="UBC_1"/>
    <property type="match status" value="1"/>
</dbReference>
<dbReference type="SUPFAM" id="SSF54495">
    <property type="entry name" value="UBC-like"/>
    <property type="match status" value="1"/>
</dbReference>
<evidence type="ECO:0000259" key="13">
    <source>
        <dbReference type="PROSITE" id="PS50163"/>
    </source>
</evidence>
<dbReference type="GO" id="GO:0006312">
    <property type="term" value="P:mitotic recombination"/>
    <property type="evidence" value="ECO:0007669"/>
    <property type="project" value="UniProtKB-ARBA"/>
</dbReference>
<feature type="region of interest" description="Disordered" evidence="10">
    <location>
        <begin position="1711"/>
        <end position="1795"/>
    </location>
</feature>
<dbReference type="Gene3D" id="3.40.50.300">
    <property type="entry name" value="P-loop containing nucleotide triphosphate hydrolases"/>
    <property type="match status" value="1"/>
</dbReference>
<dbReference type="FunFam" id="3.40.50.300:FF:000092">
    <property type="entry name" value="DNA repair protein Rad51 homolog"/>
    <property type="match status" value="1"/>
</dbReference>
<evidence type="ECO:0000256" key="7">
    <source>
        <dbReference type="ARBA" id="ARBA00023242"/>
    </source>
</evidence>
<feature type="active site" description="Glycyl thioester intermediate" evidence="8">
    <location>
        <position position="1640"/>
    </location>
</feature>
<evidence type="ECO:0000256" key="5">
    <source>
        <dbReference type="ARBA" id="ARBA00022786"/>
    </source>
</evidence>
<dbReference type="InterPro" id="IPR010995">
    <property type="entry name" value="DNA_repair_Rad51/TF_NusA_a-hlx"/>
</dbReference>
<proteinExistence type="inferred from homology"/>
<dbReference type="InterPro" id="IPR019775">
    <property type="entry name" value="WD40_repeat_CS"/>
</dbReference>
<name>A0A364MZP4_STELY</name>
<dbReference type="STRING" id="183478.A0A364MZP4"/>
<accession>A0A364MZP4</accession>
<dbReference type="GO" id="GO:0005524">
    <property type="term" value="F:ATP binding"/>
    <property type="evidence" value="ECO:0007669"/>
    <property type="project" value="UniProtKB-KW"/>
</dbReference>
<dbReference type="FunFam" id="1.10.150.20:FF:000008">
    <property type="entry name" value="DNA repair protein RAD51 homolog"/>
    <property type="match status" value="1"/>
</dbReference>
<dbReference type="GO" id="GO:0000723">
    <property type="term" value="P:telomere maintenance"/>
    <property type="evidence" value="ECO:0007669"/>
    <property type="project" value="UniProtKB-ARBA"/>
</dbReference>
<feature type="region of interest" description="Disordered" evidence="10">
    <location>
        <begin position="1818"/>
        <end position="1906"/>
    </location>
</feature>
<dbReference type="GO" id="GO:0003697">
    <property type="term" value="F:single-stranded DNA binding"/>
    <property type="evidence" value="ECO:0007669"/>
    <property type="project" value="InterPro"/>
</dbReference>
<gene>
    <name evidence="14" type="ORF">DDE83_006167</name>
</gene>
<reference evidence="15" key="1">
    <citation type="submission" date="2018-05" db="EMBL/GenBank/DDBJ databases">
        <title>Draft genome sequence of Stemphylium lycopersici strain CIDEFI 213.</title>
        <authorList>
            <person name="Medina R."/>
            <person name="Franco M.E.E."/>
            <person name="Lucentini C.G."/>
            <person name="Saparrat M.C.N."/>
            <person name="Balatti P.A."/>
        </authorList>
    </citation>
    <scope>NUCLEOTIDE SEQUENCE [LARGE SCALE GENOMIC DNA]</scope>
    <source>
        <strain evidence="15">CIDEFI 213</strain>
    </source>
</reference>
<dbReference type="NCBIfam" id="NF003301">
    <property type="entry name" value="PRK04301.1"/>
    <property type="match status" value="1"/>
</dbReference>
<dbReference type="SMART" id="SM00382">
    <property type="entry name" value="AAA"/>
    <property type="match status" value="1"/>
</dbReference>
<dbReference type="InterPro" id="IPR013632">
    <property type="entry name" value="Rad51_C"/>
</dbReference>
<dbReference type="GO" id="GO:0017111">
    <property type="term" value="F:ribonucleoside triphosphate phosphatase activity"/>
    <property type="evidence" value="ECO:0007669"/>
    <property type="project" value="UniProtKB-EC"/>
</dbReference>
<evidence type="ECO:0000256" key="1">
    <source>
        <dbReference type="ARBA" id="ARBA00004123"/>
    </source>
</evidence>
<dbReference type="PROSITE" id="PS50127">
    <property type="entry name" value="UBC_2"/>
    <property type="match status" value="1"/>
</dbReference>
<dbReference type="GO" id="GO:0000794">
    <property type="term" value="C:condensed nuclear chromosome"/>
    <property type="evidence" value="ECO:0007669"/>
    <property type="project" value="TreeGrafter"/>
</dbReference>
<dbReference type="Pfam" id="PF21486">
    <property type="entry name" value="NUP120_helical"/>
    <property type="match status" value="1"/>
</dbReference>
<dbReference type="InterPro" id="IPR059141">
    <property type="entry name" value="Beta-prop_Nup120_160"/>
</dbReference>
<feature type="domain" description="RecA family profile 2" evidence="13">
    <location>
        <begin position="276"/>
        <end position="339"/>
    </location>
</feature>
<evidence type="ECO:0000259" key="11">
    <source>
        <dbReference type="PROSITE" id="PS50127"/>
    </source>
</evidence>
<evidence type="ECO:0000256" key="6">
    <source>
        <dbReference type="ARBA" id="ARBA00022840"/>
    </source>
</evidence>
<dbReference type="GO" id="GO:0007131">
    <property type="term" value="P:reciprocal meiotic recombination"/>
    <property type="evidence" value="ECO:0007669"/>
    <property type="project" value="TreeGrafter"/>
</dbReference>
<dbReference type="InterPro" id="IPR048884">
    <property type="entry name" value="Nup120_helical"/>
</dbReference>
<evidence type="ECO:0000256" key="10">
    <source>
        <dbReference type="SAM" id="MobiDB-lite"/>
    </source>
</evidence>
<organism evidence="14 15">
    <name type="scientific">Stemphylium lycopersici</name>
    <name type="common">Tomato gray leaf spot disease fungus</name>
    <name type="synonym">Thyrospora lycopersici</name>
    <dbReference type="NCBI Taxonomy" id="183478"/>
    <lineage>
        <taxon>Eukaryota</taxon>
        <taxon>Fungi</taxon>
        <taxon>Dikarya</taxon>
        <taxon>Ascomycota</taxon>
        <taxon>Pezizomycotina</taxon>
        <taxon>Dothideomycetes</taxon>
        <taxon>Pleosporomycetidae</taxon>
        <taxon>Pleosporales</taxon>
        <taxon>Pleosporineae</taxon>
        <taxon>Pleosporaceae</taxon>
        <taxon>Stemphylium</taxon>
    </lineage>
</organism>
<dbReference type="PANTHER" id="PTHR22942">
    <property type="entry name" value="RECA/RAD51/RADA DNA STRAND-PAIRING FAMILY MEMBER"/>
    <property type="match status" value="1"/>
</dbReference>
<dbReference type="SMART" id="SM00212">
    <property type="entry name" value="UBCc"/>
    <property type="match status" value="1"/>
</dbReference>
<feature type="domain" description="UBC core" evidence="11">
    <location>
        <begin position="1551"/>
        <end position="1702"/>
    </location>
</feature>
<dbReference type="GO" id="GO:0016740">
    <property type="term" value="F:transferase activity"/>
    <property type="evidence" value="ECO:0007669"/>
    <property type="project" value="UniProtKB-KW"/>
</dbReference>
<feature type="compositionally biased region" description="Polar residues" evidence="10">
    <location>
        <begin position="1893"/>
        <end position="1906"/>
    </location>
</feature>
<dbReference type="EMBL" id="QGDH01000091">
    <property type="protein sequence ID" value="RAR08067.1"/>
    <property type="molecule type" value="Genomic_DNA"/>
</dbReference>
<dbReference type="Proteomes" id="UP000249619">
    <property type="component" value="Unassembled WGS sequence"/>
</dbReference>
<sequence length="1996" mass="221932">MSNEEEQYDDSTMGGPGAPTPVSALEGVNGLTARDIKLVVEGGFNTVESIAYTPRRALEQIKGISEQKASKLLAEASKLVPMGFTTATEMHSRRSELISITTGSKQLDTLLAGGIETGSITEIFGEFRTGKSQICHTLAVTCQLPFDMGGGEGKCLYIDTEGTFRPVRCLAVANRFGLSGEEVLDNVAYARAYNSDHQLELLNQAAQMMTETRFSLLVVDSATALYRTDFAGRGELSARQTHLAKFMRTLQRLADEFGIAVIITNQVVAQVDGGPSAMFNPDPKKPIGGNIIAHASTTRLSLRKGRGETRVCKIYDSPCLPESDCLFAINEDGIGDPKEKDLEERNNKMVQNGGSCLYKEARLNVEPAFPGSTIAFAIPAYSPFGTRPSTKRTVITEQYADKDEDAFTRRHLATDGSMYFRQHHAYPRSFLWRVLDNRKMLEIQAVDLHHDNTDTFEANLTLLFQFPAAIRPFCVAFAEPTDRDALTVFAITTANELYTMTLHRELFSNPAASEQDAETWCKRFEPSLFSGRIPYRLVAESADELLVTLDDGAICRLSWHKASSTWDGSRYQQNSWSMRGLLSWNAQPTVRFDNADLATSAAAAVAVSPDKKHILSVCLDHSIRAWNIASGKPGAHMDLLGADDTAMEKSHTSYSIGPSQSMLMEVVDVLGGVGGADYHVVTYSPKQHQFKFWGVRDADDAEMGFYDAAQGSEFIPPIDDLMNTTVWTLEEFHVIPGPSGWRGSEIWIRARSGPSSKVYSLKFDLTDLPEAQAQTWKNDWVCVDSGPLTVEALKFNPANPSERDEIVDQDELDSTEQWLDFLFYPGRFTIATLETALFIFKRGLDRARPNRSSSRGSLKERICATVSALAVNSKLEADEIEDAIAVQWQAYYSLVKDLHKRRGESLSLVYDRASDRPWLVLSDYVSAIRTCSESEITKLNAQVISSTRTLSKPLRKTLDTSDSRDVARLLNAAASFRQRLPSFVQQEVRRHMEMDILQSRNITIPDRMEWIEGNSELSQQVSDEDVTLLVEELGMEVKDLGTETFLRAIKTLGYEEDGKPQSRKQIARYGLSALSRVSQDTLEGDRDVLLDLLVLLLFMFIELEGETLDDFDASEVFAELILRYKDCMVVSWLAGTVWAHQSSTGLASDHVNRTLSETWKTGKKLPITQTVLEGAYGARAFSVRLPKDLKAGLLTKWSRGWLTSIFDELEYENVVEDIMGILLAQREYTLAMDFSKFLIEGYWASYMRGRLYIALGDNAMASTCFQKPAYTLALGAMFDVAEQDTANLVSEVERNSFSEGLAHYYSHVIGLFEKAKAYSYVADFAKLGLRSLLGQEDEELKTELLQRLFTASIQTCRFQDAYTAMIRHSDAALRHSDLQTLITSMVAQSRTTELLKFPFMGLADSVDNILTSLCQKTLNMASGPPYHQILYSFRISRNNFRGAASILHERLQRLKTTSSKVHDPADESLAQCYLMIINTLSSVSKEDAYILAEQRIEDTRGPPQWGIGQGKKLLKRQIITLDTLRKEYQAELDRIAAIESGQFPFVDPNSKSLRRLAADHGSLHTAGLPPNYLFPPESDGAADLTSLDILLAGPVGTPYAGGVWRLHLDIPPTYPTAPPTAQFRTRLWHPNIDEATGAVCVETLKRDWSSTLKLRDVLVTISCLLIQPNPASALNEAAGKLAVEDWEGYCRRAKLMTDIHAAIPSSIAKDVKEAQMRGEEKTAEPEQPVAKPHSKGKEKERVKVIPAEPKLQRQAPEDEENRRRRGVTQDADSDPESDWIPGPVKTSKVPSRQENNIFGIKGLEDSMQLDTPPKRIFAAETKSPIREQKPQIDDSDPFITVTSKRHTQTTTTPFDLRIPPASAEPPITSASSQQQQPLPSASTDPPPSHLKFSHQNPFSAIQSNTQTNPLLKNFSLSWEESNILHNAGLKQQDDKAAAGAGAGGAGQSKSDVRKRVAGEEFAEKRKWEMKRFRKAGCNLGRYNRGDFGARTGVGRL</sequence>
<dbReference type="InterPro" id="IPR020587">
    <property type="entry name" value="RecA_monomer-monomer_interface"/>
</dbReference>
<dbReference type="PROSITE" id="PS50163">
    <property type="entry name" value="RECA_3"/>
    <property type="match status" value="1"/>
</dbReference>
<dbReference type="InterPro" id="IPR003593">
    <property type="entry name" value="AAA+_ATPase"/>
</dbReference>
<dbReference type="Gene3D" id="2.130.10.10">
    <property type="entry name" value="YVTN repeat-like/Quinoprotein amine dehydrogenase"/>
    <property type="match status" value="1"/>
</dbReference>
<keyword evidence="6 9" id="KW-0067">ATP-binding</keyword>
<dbReference type="SUPFAM" id="SSF63829">
    <property type="entry name" value="Calcium-dependent phosphotriesterase"/>
    <property type="match status" value="1"/>
</dbReference>
<keyword evidence="4 9" id="KW-0547">Nucleotide-binding</keyword>
<dbReference type="FunFam" id="3.10.110.10:FF:000077">
    <property type="entry name" value="Ubiquitin conjugating enzyme E2"/>
    <property type="match status" value="1"/>
</dbReference>
<evidence type="ECO:0000259" key="12">
    <source>
        <dbReference type="PROSITE" id="PS50162"/>
    </source>
</evidence>
<dbReference type="PROSITE" id="PS00678">
    <property type="entry name" value="WD_REPEATS_1"/>
    <property type="match status" value="1"/>
</dbReference>
<dbReference type="GO" id="GO:0000730">
    <property type="term" value="P:DNA recombinase assembly"/>
    <property type="evidence" value="ECO:0007669"/>
    <property type="project" value="TreeGrafter"/>
</dbReference>
<protein>
    <submittedName>
        <fullName evidence="14">Dna repair protein rhp51</fullName>
        <ecNumber evidence="14">3.6.1.15</ecNumber>
        <ecNumber evidence="14">3.6.1.3</ecNumber>
    </submittedName>
</protein>
<dbReference type="InterPro" id="IPR027417">
    <property type="entry name" value="P-loop_NTPase"/>
</dbReference>
<dbReference type="InterPro" id="IPR016135">
    <property type="entry name" value="UBQ-conjugating_enzyme/RWD"/>
</dbReference>
<comment type="similarity">
    <text evidence="2">Belongs to the RecA family. RAD51 subfamily.</text>
</comment>
<comment type="caution">
    <text evidence="14">The sequence shown here is derived from an EMBL/GenBank/DDBJ whole genome shotgun (WGS) entry which is preliminary data.</text>
</comment>
<evidence type="ECO:0000256" key="3">
    <source>
        <dbReference type="ARBA" id="ARBA00022679"/>
    </source>
</evidence>
<evidence type="ECO:0000256" key="4">
    <source>
        <dbReference type="ARBA" id="ARBA00022741"/>
    </source>
</evidence>
<dbReference type="Pfam" id="PF14520">
    <property type="entry name" value="HHH_5"/>
    <property type="match status" value="1"/>
</dbReference>
<keyword evidence="14" id="KW-0378">Hydrolase</keyword>
<dbReference type="GO" id="GO:0003690">
    <property type="term" value="F:double-stranded DNA binding"/>
    <property type="evidence" value="ECO:0007669"/>
    <property type="project" value="InterPro"/>
</dbReference>
<dbReference type="SUPFAM" id="SSF47794">
    <property type="entry name" value="Rad51 N-terminal domain-like"/>
    <property type="match status" value="1"/>
</dbReference>
<evidence type="ECO:0000313" key="14">
    <source>
        <dbReference type="EMBL" id="RAR08067.1"/>
    </source>
</evidence>
<evidence type="ECO:0000313" key="15">
    <source>
        <dbReference type="Proteomes" id="UP000249619"/>
    </source>
</evidence>
<dbReference type="SUPFAM" id="SSF52540">
    <property type="entry name" value="P-loop containing nucleoside triphosphate hydrolases"/>
    <property type="match status" value="1"/>
</dbReference>
<keyword evidence="3" id="KW-0808">Transferase</keyword>
<dbReference type="Pfam" id="PF08423">
    <property type="entry name" value="Rad51"/>
    <property type="match status" value="1"/>
</dbReference>
<dbReference type="InterPro" id="IPR020588">
    <property type="entry name" value="RecA_ATP-bd"/>
</dbReference>
<dbReference type="Gene3D" id="1.10.150.20">
    <property type="entry name" value="5' to 3' exonuclease, C-terminal subdomain"/>
    <property type="match status" value="1"/>
</dbReference>
<dbReference type="NCBIfam" id="TIGR02239">
    <property type="entry name" value="recomb_RAD51"/>
    <property type="match status" value="1"/>
</dbReference>
<feature type="domain" description="RecA family profile 1" evidence="12">
    <location>
        <begin position="96"/>
        <end position="267"/>
    </location>
</feature>
<dbReference type="InterPro" id="IPR000608">
    <property type="entry name" value="UBC"/>
</dbReference>
<dbReference type="GO" id="GO:1990426">
    <property type="term" value="P:mitotic recombination-dependent replication fork processing"/>
    <property type="evidence" value="ECO:0007669"/>
    <property type="project" value="InterPro"/>
</dbReference>
<dbReference type="InterPro" id="IPR011941">
    <property type="entry name" value="DNA_recomb/repair_Rad51"/>
</dbReference>
<dbReference type="CDD" id="cd19513">
    <property type="entry name" value="Rad51"/>
    <property type="match status" value="1"/>
</dbReference>
<dbReference type="GO" id="GO:0042148">
    <property type="term" value="P:DNA strand invasion"/>
    <property type="evidence" value="ECO:0007669"/>
    <property type="project" value="TreeGrafter"/>
</dbReference>
<dbReference type="GO" id="GO:0140664">
    <property type="term" value="F:ATP-dependent DNA damage sensor activity"/>
    <property type="evidence" value="ECO:0007669"/>
    <property type="project" value="InterPro"/>
</dbReference>
<dbReference type="Gene3D" id="3.10.110.10">
    <property type="entry name" value="Ubiquitin Conjugating Enzyme"/>
    <property type="match status" value="1"/>
</dbReference>
<dbReference type="PROSITE" id="PS50162">
    <property type="entry name" value="RECA_2"/>
    <property type="match status" value="1"/>
</dbReference>
<dbReference type="EC" id="3.6.1.3" evidence="14"/>
<dbReference type="GO" id="GO:0070192">
    <property type="term" value="P:chromosome organization involved in meiotic cell cycle"/>
    <property type="evidence" value="ECO:0007669"/>
    <property type="project" value="TreeGrafter"/>
</dbReference>
<dbReference type="InterPro" id="IPR015943">
    <property type="entry name" value="WD40/YVTN_repeat-like_dom_sf"/>
</dbReference>
<dbReference type="GO" id="GO:0042802">
    <property type="term" value="F:identical protein binding"/>
    <property type="evidence" value="ECO:0007669"/>
    <property type="project" value="UniProtKB-ARBA"/>
</dbReference>
<feature type="compositionally biased region" description="Basic and acidic residues" evidence="10">
    <location>
        <begin position="1711"/>
        <end position="1724"/>
    </location>
</feature>
<keyword evidence="15" id="KW-1185">Reference proteome</keyword>
<dbReference type="EC" id="3.6.1.15" evidence="14"/>
<keyword evidence="5" id="KW-0833">Ubl conjugation pathway</keyword>
<dbReference type="InterPro" id="IPR023313">
    <property type="entry name" value="UBQ-conjugating_AS"/>
</dbReference>
<keyword evidence="7" id="KW-0539">Nucleus</keyword>
<dbReference type="PANTHER" id="PTHR22942:SF39">
    <property type="entry name" value="DNA REPAIR PROTEIN RAD51 HOMOLOG 1"/>
    <property type="match status" value="1"/>
</dbReference>
<evidence type="ECO:0000256" key="2">
    <source>
        <dbReference type="ARBA" id="ARBA00007095"/>
    </source>
</evidence>
<dbReference type="GO" id="GO:0000150">
    <property type="term" value="F:DNA strand exchange activity"/>
    <property type="evidence" value="ECO:0007669"/>
    <property type="project" value="InterPro"/>
</dbReference>
<dbReference type="Pfam" id="PF11715">
    <property type="entry name" value="Beta-prop_Nup120_160"/>
    <property type="match status" value="1"/>
</dbReference>